<keyword evidence="2" id="KW-1185">Reference proteome</keyword>
<protein>
    <submittedName>
        <fullName evidence="1">Uncharacterized protein</fullName>
    </submittedName>
</protein>
<dbReference type="Proteomes" id="UP001303046">
    <property type="component" value="Unassembled WGS sequence"/>
</dbReference>
<gene>
    <name evidence="1" type="primary">Necator_chrI.g1372</name>
    <name evidence="1" type="ORF">RB195_005246</name>
</gene>
<accession>A0ABR1BLX0</accession>
<dbReference type="EMBL" id="JAVFWL010000001">
    <property type="protein sequence ID" value="KAK6727438.1"/>
    <property type="molecule type" value="Genomic_DNA"/>
</dbReference>
<proteinExistence type="predicted"/>
<evidence type="ECO:0000313" key="2">
    <source>
        <dbReference type="Proteomes" id="UP001303046"/>
    </source>
</evidence>
<sequence length="73" mass="8635">MKNVKWLLPERQMDGSDLLRVRESQFDPKHILRSLLSSLSGIAKIAFPCIRLRQHEERRCLRTFYLILITSPL</sequence>
<evidence type="ECO:0000313" key="1">
    <source>
        <dbReference type="EMBL" id="KAK6727438.1"/>
    </source>
</evidence>
<comment type="caution">
    <text evidence="1">The sequence shown here is derived from an EMBL/GenBank/DDBJ whole genome shotgun (WGS) entry which is preliminary data.</text>
</comment>
<reference evidence="1 2" key="1">
    <citation type="submission" date="2023-08" db="EMBL/GenBank/DDBJ databases">
        <title>A Necator americanus chromosomal reference genome.</title>
        <authorList>
            <person name="Ilik V."/>
            <person name="Petrzelkova K.J."/>
            <person name="Pardy F."/>
            <person name="Fuh T."/>
            <person name="Niatou-Singa F.S."/>
            <person name="Gouil Q."/>
            <person name="Baker L."/>
            <person name="Ritchie M.E."/>
            <person name="Jex A.R."/>
            <person name="Gazzola D."/>
            <person name="Li H."/>
            <person name="Toshio Fujiwara R."/>
            <person name="Zhan B."/>
            <person name="Aroian R.V."/>
            <person name="Pafco B."/>
            <person name="Schwarz E.M."/>
        </authorList>
    </citation>
    <scope>NUCLEOTIDE SEQUENCE [LARGE SCALE GENOMIC DNA]</scope>
    <source>
        <strain evidence="1 2">Aroian</strain>
        <tissue evidence="1">Whole animal</tissue>
    </source>
</reference>
<organism evidence="1 2">
    <name type="scientific">Necator americanus</name>
    <name type="common">Human hookworm</name>
    <dbReference type="NCBI Taxonomy" id="51031"/>
    <lineage>
        <taxon>Eukaryota</taxon>
        <taxon>Metazoa</taxon>
        <taxon>Ecdysozoa</taxon>
        <taxon>Nematoda</taxon>
        <taxon>Chromadorea</taxon>
        <taxon>Rhabditida</taxon>
        <taxon>Rhabditina</taxon>
        <taxon>Rhabditomorpha</taxon>
        <taxon>Strongyloidea</taxon>
        <taxon>Ancylostomatidae</taxon>
        <taxon>Bunostominae</taxon>
        <taxon>Necator</taxon>
    </lineage>
</organism>
<name>A0ABR1BLX0_NECAM</name>